<evidence type="ECO:0000313" key="5">
    <source>
        <dbReference type="Proteomes" id="UP000785679"/>
    </source>
</evidence>
<sequence>MKALFGAKKKEEPKVPAPSLQESSEKLGSRGKVIQLKVDECNKELVAIKNSMKTAKGMAYKSLQQKALQVLRRRKMYDQQLGNVMNQQFNLDQVQFTTETIQSTIDTFATLKEATAVQQQEMKKLDMNKMEDMFDDLADLMADQEEIQEVMSRSYQVDYDETALMDELAELDEEIVNEQLSDGFNVPSYVPAQHAGGQAAAAGKVEPSEEDQLKNMMQI</sequence>
<dbReference type="EMBL" id="RRYP01014382">
    <property type="protein sequence ID" value="TNV76004.1"/>
    <property type="molecule type" value="Genomic_DNA"/>
</dbReference>
<evidence type="ECO:0000256" key="3">
    <source>
        <dbReference type="SAM" id="MobiDB-lite"/>
    </source>
</evidence>
<accession>A0A8J8NJT7</accession>
<evidence type="ECO:0008006" key="6">
    <source>
        <dbReference type="Google" id="ProtNLM"/>
    </source>
</evidence>
<comment type="similarity">
    <text evidence="1">Belongs to the SNF7 family.</text>
</comment>
<dbReference type="Pfam" id="PF03357">
    <property type="entry name" value="Snf7"/>
    <property type="match status" value="1"/>
</dbReference>
<dbReference type="Proteomes" id="UP000785679">
    <property type="component" value="Unassembled WGS sequence"/>
</dbReference>
<dbReference type="Gene3D" id="6.10.250.1710">
    <property type="match status" value="1"/>
</dbReference>
<dbReference type="PANTHER" id="PTHR22761">
    <property type="entry name" value="CHARGED MULTIVESICULAR BODY PROTEIN"/>
    <property type="match status" value="1"/>
</dbReference>
<proteinExistence type="inferred from homology"/>
<keyword evidence="5" id="KW-1185">Reference proteome</keyword>
<dbReference type="PANTHER" id="PTHR22761:SF12">
    <property type="entry name" value="CHARGED MULTIVESICULAR BODY PROTEIN 5"/>
    <property type="match status" value="1"/>
</dbReference>
<evidence type="ECO:0000256" key="2">
    <source>
        <dbReference type="ARBA" id="ARBA00023054"/>
    </source>
</evidence>
<comment type="caution">
    <text evidence="4">The sequence shown here is derived from an EMBL/GenBank/DDBJ whole genome shotgun (WGS) entry which is preliminary data.</text>
</comment>
<dbReference type="OrthoDB" id="3973241at2759"/>
<dbReference type="AlphaFoldDB" id="A0A8J8NJT7"/>
<dbReference type="Gene3D" id="1.10.287.1060">
    <property type="entry name" value="ESAT-6-like"/>
    <property type="match status" value="1"/>
</dbReference>
<keyword evidence="2" id="KW-0175">Coiled coil</keyword>
<organism evidence="4 5">
    <name type="scientific">Halteria grandinella</name>
    <dbReference type="NCBI Taxonomy" id="5974"/>
    <lineage>
        <taxon>Eukaryota</taxon>
        <taxon>Sar</taxon>
        <taxon>Alveolata</taxon>
        <taxon>Ciliophora</taxon>
        <taxon>Intramacronucleata</taxon>
        <taxon>Spirotrichea</taxon>
        <taxon>Stichotrichia</taxon>
        <taxon>Sporadotrichida</taxon>
        <taxon>Halteriidae</taxon>
        <taxon>Halteria</taxon>
    </lineage>
</organism>
<reference evidence="4" key="1">
    <citation type="submission" date="2019-06" db="EMBL/GenBank/DDBJ databases">
        <authorList>
            <person name="Zheng W."/>
        </authorList>
    </citation>
    <scope>NUCLEOTIDE SEQUENCE</scope>
    <source>
        <strain evidence="4">QDHG01</strain>
    </source>
</reference>
<dbReference type="GO" id="GO:0005771">
    <property type="term" value="C:multivesicular body"/>
    <property type="evidence" value="ECO:0007669"/>
    <property type="project" value="TreeGrafter"/>
</dbReference>
<feature type="region of interest" description="Disordered" evidence="3">
    <location>
        <begin position="1"/>
        <end position="28"/>
    </location>
</feature>
<protein>
    <recommendedName>
        <fullName evidence="6">Charged multivesicular body protein 5</fullName>
    </recommendedName>
</protein>
<dbReference type="GO" id="GO:0032511">
    <property type="term" value="P:late endosome to vacuole transport via multivesicular body sorting pathway"/>
    <property type="evidence" value="ECO:0007669"/>
    <property type="project" value="TreeGrafter"/>
</dbReference>
<feature type="compositionally biased region" description="Low complexity" evidence="3">
    <location>
        <begin position="192"/>
        <end position="203"/>
    </location>
</feature>
<evidence type="ECO:0000256" key="1">
    <source>
        <dbReference type="ARBA" id="ARBA00006190"/>
    </source>
</evidence>
<feature type="region of interest" description="Disordered" evidence="3">
    <location>
        <begin position="187"/>
        <end position="219"/>
    </location>
</feature>
<name>A0A8J8NJT7_HALGN</name>
<dbReference type="GO" id="GO:0006900">
    <property type="term" value="P:vesicle budding from membrane"/>
    <property type="evidence" value="ECO:0007669"/>
    <property type="project" value="TreeGrafter"/>
</dbReference>
<evidence type="ECO:0000313" key="4">
    <source>
        <dbReference type="EMBL" id="TNV76004.1"/>
    </source>
</evidence>
<dbReference type="InterPro" id="IPR005024">
    <property type="entry name" value="Snf7_fam"/>
</dbReference>
<gene>
    <name evidence="4" type="ORF">FGO68_gene10569</name>
</gene>